<evidence type="ECO:0000259" key="9">
    <source>
        <dbReference type="PROSITE" id="PS50045"/>
    </source>
</evidence>
<dbReference type="SMART" id="SM00091">
    <property type="entry name" value="PAS"/>
    <property type="match status" value="2"/>
</dbReference>
<evidence type="ECO:0000256" key="7">
    <source>
        <dbReference type="ARBA" id="ARBA00029500"/>
    </source>
</evidence>
<evidence type="ECO:0000313" key="12">
    <source>
        <dbReference type="Proteomes" id="UP000297597"/>
    </source>
</evidence>
<dbReference type="NCBIfam" id="TIGR00229">
    <property type="entry name" value="sensory_box"/>
    <property type="match status" value="1"/>
</dbReference>
<dbReference type="InterPro" id="IPR058031">
    <property type="entry name" value="AAA_lid_NorR"/>
</dbReference>
<evidence type="ECO:0000256" key="2">
    <source>
        <dbReference type="ARBA" id="ARBA00022797"/>
    </source>
</evidence>
<keyword evidence="8" id="KW-0175">Coiled coil</keyword>
<dbReference type="PANTHER" id="PTHR32071:SF57">
    <property type="entry name" value="C4-DICARBOXYLATE TRANSPORT TRANSCRIPTIONAL REGULATORY PROTEIN DCTD"/>
    <property type="match status" value="1"/>
</dbReference>
<dbReference type="PROSITE" id="PS00675">
    <property type="entry name" value="SIGMA54_INTERACT_1"/>
    <property type="match status" value="1"/>
</dbReference>
<dbReference type="GO" id="GO:0006355">
    <property type="term" value="P:regulation of DNA-templated transcription"/>
    <property type="evidence" value="ECO:0007669"/>
    <property type="project" value="InterPro"/>
</dbReference>
<dbReference type="Pfam" id="PF13188">
    <property type="entry name" value="PAS_8"/>
    <property type="match status" value="1"/>
</dbReference>
<gene>
    <name evidence="11" type="primary">zraR_5</name>
    <name evidence="11" type="ORF">Pmgp_02391</name>
</gene>
<dbReference type="PROSITE" id="PS50113">
    <property type="entry name" value="PAC"/>
    <property type="match status" value="1"/>
</dbReference>
<dbReference type="EMBL" id="QFFZ01000027">
    <property type="protein sequence ID" value="TEB10379.1"/>
    <property type="molecule type" value="Genomic_DNA"/>
</dbReference>
<feature type="domain" description="PAC" evidence="10">
    <location>
        <begin position="162"/>
        <end position="216"/>
    </location>
</feature>
<keyword evidence="12" id="KW-1185">Reference proteome</keyword>
<dbReference type="PANTHER" id="PTHR32071">
    <property type="entry name" value="TRANSCRIPTIONAL REGULATORY PROTEIN"/>
    <property type="match status" value="1"/>
</dbReference>
<dbReference type="InterPro" id="IPR035965">
    <property type="entry name" value="PAS-like_dom_sf"/>
</dbReference>
<dbReference type="InterPro" id="IPR025943">
    <property type="entry name" value="Sigma_54_int_dom_ATP-bd_2"/>
</dbReference>
<dbReference type="InterPro" id="IPR000014">
    <property type="entry name" value="PAS"/>
</dbReference>
<evidence type="ECO:0000256" key="1">
    <source>
        <dbReference type="ARBA" id="ARBA00022741"/>
    </source>
</evidence>
<dbReference type="PROSITE" id="PS50045">
    <property type="entry name" value="SIGMA54_INTERACT_4"/>
    <property type="match status" value="1"/>
</dbReference>
<dbReference type="RefSeq" id="WP_243119827.1">
    <property type="nucleotide sequence ID" value="NZ_QFFZ01000027.1"/>
</dbReference>
<dbReference type="Pfam" id="PF18024">
    <property type="entry name" value="HTH_50"/>
    <property type="match status" value="1"/>
</dbReference>
<evidence type="ECO:0000256" key="4">
    <source>
        <dbReference type="ARBA" id="ARBA00023015"/>
    </source>
</evidence>
<comment type="caution">
    <text evidence="11">The sequence shown here is derived from an EMBL/GenBank/DDBJ whole genome shotgun (WGS) entry which is preliminary data.</text>
</comment>
<dbReference type="SUPFAM" id="SSF52540">
    <property type="entry name" value="P-loop containing nucleoside triphosphate hydrolases"/>
    <property type="match status" value="1"/>
</dbReference>
<dbReference type="InterPro" id="IPR009057">
    <property type="entry name" value="Homeodomain-like_sf"/>
</dbReference>
<dbReference type="Pfam" id="PF13426">
    <property type="entry name" value="PAS_9"/>
    <property type="match status" value="1"/>
</dbReference>
<protein>
    <recommendedName>
        <fullName evidence="7">HTH-type transcriptional regulatory protein TyrR</fullName>
    </recommendedName>
</protein>
<evidence type="ECO:0000313" key="11">
    <source>
        <dbReference type="EMBL" id="TEB10379.1"/>
    </source>
</evidence>
<dbReference type="SUPFAM" id="SSF46689">
    <property type="entry name" value="Homeodomain-like"/>
    <property type="match status" value="1"/>
</dbReference>
<dbReference type="Gene3D" id="1.10.8.60">
    <property type="match status" value="1"/>
</dbReference>
<evidence type="ECO:0000259" key="10">
    <source>
        <dbReference type="PROSITE" id="PS50113"/>
    </source>
</evidence>
<accession>A0A4Y7RNR5</accession>
<feature type="domain" description="Sigma-54 factor interaction" evidence="9">
    <location>
        <begin position="241"/>
        <end position="470"/>
    </location>
</feature>
<dbReference type="Gene3D" id="3.30.450.20">
    <property type="entry name" value="PAS domain"/>
    <property type="match status" value="1"/>
</dbReference>
<proteinExistence type="predicted"/>
<keyword evidence="1" id="KW-0547">Nucleotide-binding</keyword>
<organism evidence="11 12">
    <name type="scientific">Pelotomaculum propionicicum</name>
    <dbReference type="NCBI Taxonomy" id="258475"/>
    <lineage>
        <taxon>Bacteria</taxon>
        <taxon>Bacillati</taxon>
        <taxon>Bacillota</taxon>
        <taxon>Clostridia</taxon>
        <taxon>Eubacteriales</taxon>
        <taxon>Desulfotomaculaceae</taxon>
        <taxon>Pelotomaculum</taxon>
    </lineage>
</organism>
<dbReference type="Gene3D" id="1.10.10.60">
    <property type="entry name" value="Homeodomain-like"/>
    <property type="match status" value="1"/>
</dbReference>
<keyword evidence="3" id="KW-0067">ATP-binding</keyword>
<keyword evidence="6" id="KW-0804">Transcription</keyword>
<dbReference type="PROSITE" id="PS00676">
    <property type="entry name" value="SIGMA54_INTERACT_2"/>
    <property type="match status" value="1"/>
</dbReference>
<dbReference type="PROSITE" id="PS00688">
    <property type="entry name" value="SIGMA54_INTERACT_3"/>
    <property type="match status" value="1"/>
</dbReference>
<dbReference type="FunFam" id="3.40.50.300:FF:000006">
    <property type="entry name" value="DNA-binding transcriptional regulator NtrC"/>
    <property type="match status" value="1"/>
</dbReference>
<dbReference type="Gene3D" id="3.40.50.300">
    <property type="entry name" value="P-loop containing nucleotide triphosphate hydrolases"/>
    <property type="match status" value="1"/>
</dbReference>
<keyword evidence="2" id="KW-0058">Aromatic hydrocarbons catabolism</keyword>
<dbReference type="InterPro" id="IPR027417">
    <property type="entry name" value="P-loop_NTPase"/>
</dbReference>
<reference evidence="11 12" key="1">
    <citation type="journal article" date="2018" name="Environ. Microbiol.">
        <title>Novel energy conservation strategies and behaviour of Pelotomaculum schinkii driving syntrophic propionate catabolism.</title>
        <authorList>
            <person name="Hidalgo-Ahumada C.A.P."/>
            <person name="Nobu M.K."/>
            <person name="Narihiro T."/>
            <person name="Tamaki H."/>
            <person name="Liu W.T."/>
            <person name="Kamagata Y."/>
            <person name="Stams A.J.M."/>
            <person name="Imachi H."/>
            <person name="Sousa D.Z."/>
        </authorList>
    </citation>
    <scope>NUCLEOTIDE SEQUENCE [LARGE SCALE GENOMIC DNA]</scope>
    <source>
        <strain evidence="11 12">MGP</strain>
    </source>
</reference>
<evidence type="ECO:0000256" key="5">
    <source>
        <dbReference type="ARBA" id="ARBA00023125"/>
    </source>
</evidence>
<feature type="coiled-coil region" evidence="8">
    <location>
        <begin position="207"/>
        <end position="234"/>
    </location>
</feature>
<name>A0A4Y7RNR5_9FIRM</name>
<evidence type="ECO:0000256" key="6">
    <source>
        <dbReference type="ARBA" id="ARBA00023163"/>
    </source>
</evidence>
<evidence type="ECO:0000256" key="3">
    <source>
        <dbReference type="ARBA" id="ARBA00022840"/>
    </source>
</evidence>
<keyword evidence="4" id="KW-0805">Transcription regulation</keyword>
<evidence type="ECO:0000256" key="8">
    <source>
        <dbReference type="SAM" id="Coils"/>
    </source>
</evidence>
<dbReference type="InterPro" id="IPR003593">
    <property type="entry name" value="AAA+_ATPase"/>
</dbReference>
<dbReference type="Pfam" id="PF25601">
    <property type="entry name" value="AAA_lid_14"/>
    <property type="match status" value="1"/>
</dbReference>
<dbReference type="Proteomes" id="UP000297597">
    <property type="component" value="Unassembled WGS sequence"/>
</dbReference>
<keyword evidence="5" id="KW-0238">DNA-binding</keyword>
<dbReference type="CDD" id="cd00009">
    <property type="entry name" value="AAA"/>
    <property type="match status" value="1"/>
</dbReference>
<dbReference type="Pfam" id="PF00158">
    <property type="entry name" value="Sigma54_activat"/>
    <property type="match status" value="1"/>
</dbReference>
<dbReference type="InterPro" id="IPR025944">
    <property type="entry name" value="Sigma_54_int_dom_CS"/>
</dbReference>
<dbReference type="SUPFAM" id="SSF55785">
    <property type="entry name" value="PYP-like sensor domain (PAS domain)"/>
    <property type="match status" value="1"/>
</dbReference>
<sequence>MLLHQVFQSLPVGIIVYDHNDQIIDINKLARQIIDSDNSIADKVKKSTNAVKIAAGEKTYVVERLDAAAKPAKSVVFLIDITGWDFYWDELNEQKELIKELEDTFNSSYDEIYVIDGKGVTKRINTAGETNYGVPVETLLGKNINDLEREGYYNPSVSRLVFEEKKRVTIKQKTICGKHLIATGNPIFNDDGEIIRIVVNSRDITELLNLQKQLEDTEQLVESYRRQLLKLSEEKSRSAELIAQSPQMKRVLEMVDKVAQVDSTVLIMGESGVGKGVVSLRLHKLSKRSEGPYITVNCGAIPDHLIESELFGYEGGAIAGAAKEGKKGFLELASGGTVFLDEITELPLSLQVKLLKVIQDKKLIRVGGNKCVDVDIRFVAATNRDIQRMVADGFFREDLYYRLNVIPIIIPPLRYRQEDIPVLIEYFLDKLNAKYDKNKSFTSEAVDILKSYNWPGNVRELENLVERLLVTKEGAQIAVGHLPEYIFDGKSRFPNRVYVLDICPLKEAVEELEKQLVTIAYNRLKNTYKVAEALAINQSTVVRKIQKYRLLSSPSRDKGPKRSRNKKG</sequence>
<dbReference type="AlphaFoldDB" id="A0A4Y7RNR5"/>
<dbReference type="SMART" id="SM00382">
    <property type="entry name" value="AAA"/>
    <property type="match status" value="1"/>
</dbReference>
<dbReference type="InterPro" id="IPR002078">
    <property type="entry name" value="Sigma_54_int"/>
</dbReference>
<dbReference type="InterPro" id="IPR000700">
    <property type="entry name" value="PAS-assoc_C"/>
</dbReference>
<dbReference type="CDD" id="cd00130">
    <property type="entry name" value="PAS"/>
    <property type="match status" value="1"/>
</dbReference>
<dbReference type="InterPro" id="IPR030828">
    <property type="entry name" value="HTH_TyrR"/>
</dbReference>
<dbReference type="GO" id="GO:0003677">
    <property type="term" value="F:DNA binding"/>
    <property type="evidence" value="ECO:0007669"/>
    <property type="project" value="UniProtKB-KW"/>
</dbReference>
<dbReference type="InterPro" id="IPR025662">
    <property type="entry name" value="Sigma_54_int_dom_ATP-bd_1"/>
</dbReference>
<dbReference type="GO" id="GO:0005524">
    <property type="term" value="F:ATP binding"/>
    <property type="evidence" value="ECO:0007669"/>
    <property type="project" value="UniProtKB-KW"/>
</dbReference>